<feature type="transmembrane region" description="Helical" evidence="6">
    <location>
        <begin position="158"/>
        <end position="186"/>
    </location>
</feature>
<dbReference type="InterPro" id="IPR005467">
    <property type="entry name" value="His_kinase_dom"/>
</dbReference>
<dbReference type="Gene3D" id="3.30.565.10">
    <property type="entry name" value="Histidine kinase-like ATPase, C-terminal domain"/>
    <property type="match status" value="1"/>
</dbReference>
<dbReference type="SUPFAM" id="SSF55874">
    <property type="entry name" value="ATPase domain of HSP90 chaperone/DNA topoisomerase II/histidine kinase"/>
    <property type="match status" value="1"/>
</dbReference>
<organism evidence="8 9">
    <name type="scientific">Synoicihabitans lomoniglobus</name>
    <dbReference type="NCBI Taxonomy" id="2909285"/>
    <lineage>
        <taxon>Bacteria</taxon>
        <taxon>Pseudomonadati</taxon>
        <taxon>Verrucomicrobiota</taxon>
        <taxon>Opitutia</taxon>
        <taxon>Opitutales</taxon>
        <taxon>Opitutaceae</taxon>
        <taxon>Synoicihabitans</taxon>
    </lineage>
</organism>
<keyword evidence="6" id="KW-0812">Transmembrane</keyword>
<dbReference type="EC" id="2.7.13.3" evidence="2"/>
<dbReference type="GO" id="GO:0000155">
    <property type="term" value="F:phosphorelay sensor kinase activity"/>
    <property type="evidence" value="ECO:0007669"/>
    <property type="project" value="InterPro"/>
</dbReference>
<keyword evidence="6" id="KW-0472">Membrane</keyword>
<gene>
    <name evidence="8" type="ORF">PXH66_18700</name>
</gene>
<dbReference type="SUPFAM" id="SSF47384">
    <property type="entry name" value="Homodimeric domain of signal transducing histidine kinase"/>
    <property type="match status" value="1"/>
</dbReference>
<keyword evidence="6" id="KW-1133">Transmembrane helix</keyword>
<feature type="transmembrane region" description="Helical" evidence="6">
    <location>
        <begin position="130"/>
        <end position="152"/>
    </location>
</feature>
<accession>A0AAE9ZXI2</accession>
<dbReference type="KEGG" id="slom:PXH66_18700"/>
<dbReference type="InterPro" id="IPR003661">
    <property type="entry name" value="HisK_dim/P_dom"/>
</dbReference>
<keyword evidence="3" id="KW-0808">Transferase</keyword>
<evidence type="ECO:0000313" key="8">
    <source>
        <dbReference type="EMBL" id="WED64373.1"/>
    </source>
</evidence>
<dbReference type="InterPro" id="IPR036890">
    <property type="entry name" value="HATPase_C_sf"/>
</dbReference>
<protein>
    <recommendedName>
        <fullName evidence="2">histidine kinase</fullName>
        <ecNumber evidence="2">2.7.13.3</ecNumber>
    </recommendedName>
</protein>
<evidence type="ECO:0000256" key="1">
    <source>
        <dbReference type="ARBA" id="ARBA00000085"/>
    </source>
</evidence>
<dbReference type="RefSeq" id="WP_330930962.1">
    <property type="nucleotide sequence ID" value="NZ_CP119075.1"/>
</dbReference>
<dbReference type="SMART" id="SM00387">
    <property type="entry name" value="HATPase_c"/>
    <property type="match status" value="1"/>
</dbReference>
<keyword evidence="4 8" id="KW-0418">Kinase</keyword>
<dbReference type="AlphaFoldDB" id="A0AAE9ZXI2"/>
<evidence type="ECO:0000256" key="4">
    <source>
        <dbReference type="ARBA" id="ARBA00022777"/>
    </source>
</evidence>
<evidence type="ECO:0000256" key="2">
    <source>
        <dbReference type="ARBA" id="ARBA00012438"/>
    </source>
</evidence>
<evidence type="ECO:0000313" key="9">
    <source>
        <dbReference type="Proteomes" id="UP001218638"/>
    </source>
</evidence>
<proteinExistence type="predicted"/>
<evidence type="ECO:0000259" key="7">
    <source>
        <dbReference type="PROSITE" id="PS50109"/>
    </source>
</evidence>
<dbReference type="InterPro" id="IPR050736">
    <property type="entry name" value="Sensor_HK_Regulatory"/>
</dbReference>
<dbReference type="InterPro" id="IPR003594">
    <property type="entry name" value="HATPase_dom"/>
</dbReference>
<dbReference type="PANTHER" id="PTHR43711">
    <property type="entry name" value="TWO-COMPONENT HISTIDINE KINASE"/>
    <property type="match status" value="1"/>
</dbReference>
<feature type="transmembrane region" description="Helical" evidence="6">
    <location>
        <begin position="9"/>
        <end position="29"/>
    </location>
</feature>
<reference evidence="8" key="1">
    <citation type="submission" date="2023-03" db="EMBL/GenBank/DDBJ databases">
        <title>Lomoglobus Profundus gen. nov., sp. nov., a novel member of the phylum Verrucomicrobia, isolated from deep-marine sediment of South China Sea.</title>
        <authorList>
            <person name="Ahmad T."/>
            <person name="Ishaq S.E."/>
            <person name="Wang F."/>
        </authorList>
    </citation>
    <scope>NUCLEOTIDE SEQUENCE</scope>
    <source>
        <strain evidence="8">LMO-M01</strain>
    </source>
</reference>
<dbReference type="Pfam" id="PF00512">
    <property type="entry name" value="HisKA"/>
    <property type="match status" value="1"/>
</dbReference>
<keyword evidence="5" id="KW-0902">Two-component regulatory system</keyword>
<dbReference type="Proteomes" id="UP001218638">
    <property type="component" value="Chromosome"/>
</dbReference>
<dbReference type="Pfam" id="PF02518">
    <property type="entry name" value="HATPase_c"/>
    <property type="match status" value="1"/>
</dbReference>
<dbReference type="InterPro" id="IPR036097">
    <property type="entry name" value="HisK_dim/P_sf"/>
</dbReference>
<dbReference type="CDD" id="cd00082">
    <property type="entry name" value="HisKA"/>
    <property type="match status" value="1"/>
</dbReference>
<name>A0AAE9ZXI2_9BACT</name>
<dbReference type="EMBL" id="CP119075">
    <property type="protein sequence ID" value="WED64373.1"/>
    <property type="molecule type" value="Genomic_DNA"/>
</dbReference>
<dbReference type="Gene3D" id="1.10.287.130">
    <property type="match status" value="1"/>
</dbReference>
<dbReference type="SMART" id="SM00388">
    <property type="entry name" value="HisKA"/>
    <property type="match status" value="1"/>
</dbReference>
<sequence>MALLRNRQIAAQMFAVFFVVGSVGQLVLLRSVAAQSLEGDYLFILPALVFVLAVYEWVESRSLCPSRIDEGQEPPSTDFSVWISVVIEALVPVSGIALLGGVLGWPSALGGPPLIGAALIPLISTLRLDFRIPVVQGVVMAVGFWVMLVLAVDAADSPAAVVALTVNLQIAKGFLLLGCGMLAGIIAHQSRRRLEDVIREHSERENVQQALDVRTAEYERAAETILEKNELISILSHDLRAPLDGVASLAQLMARAPDRFTADDIRKYADEIHGTAHNLRELLDNLVVWAELRSGQGCMPLRAVVLAEVCAPVVQLFEPAITARQLTIEVSLPSRVQVRGDAAAVATIARNLLSNAVKFTPSGGRISVSTAGQSSPGRVALIVTDTGPGIDETANDSAELRPALGLALCRQLMGQLGGSLELRPAVEGGTEAWAWFQSTARDETAEV</sequence>
<evidence type="ECO:0000256" key="6">
    <source>
        <dbReference type="SAM" id="Phobius"/>
    </source>
</evidence>
<feature type="transmembrane region" description="Helical" evidence="6">
    <location>
        <begin position="105"/>
        <end position="123"/>
    </location>
</feature>
<feature type="domain" description="Histidine kinase" evidence="7">
    <location>
        <begin position="234"/>
        <end position="440"/>
    </location>
</feature>
<comment type="catalytic activity">
    <reaction evidence="1">
        <text>ATP + protein L-histidine = ADP + protein N-phospho-L-histidine.</text>
        <dbReference type="EC" id="2.7.13.3"/>
    </reaction>
</comment>
<evidence type="ECO:0000256" key="5">
    <source>
        <dbReference type="ARBA" id="ARBA00023012"/>
    </source>
</evidence>
<keyword evidence="9" id="KW-1185">Reference proteome</keyword>
<feature type="transmembrane region" description="Helical" evidence="6">
    <location>
        <begin position="41"/>
        <end position="58"/>
    </location>
</feature>
<dbReference type="PROSITE" id="PS50109">
    <property type="entry name" value="HIS_KIN"/>
    <property type="match status" value="1"/>
</dbReference>
<dbReference type="PANTHER" id="PTHR43711:SF1">
    <property type="entry name" value="HISTIDINE KINASE 1"/>
    <property type="match status" value="1"/>
</dbReference>
<evidence type="ECO:0000256" key="3">
    <source>
        <dbReference type="ARBA" id="ARBA00022679"/>
    </source>
</evidence>